<reference evidence="6" key="1">
    <citation type="submission" date="2021-02" db="EMBL/GenBank/DDBJ databases">
        <authorList>
            <person name="Nowell W R."/>
        </authorList>
    </citation>
    <scope>NUCLEOTIDE SEQUENCE</scope>
    <source>
        <strain evidence="6">Ploen Becks lab</strain>
    </source>
</reference>
<feature type="domain" description="Protein kinase" evidence="4">
    <location>
        <begin position="108"/>
        <end position="397"/>
    </location>
</feature>
<dbReference type="GO" id="GO:0043271">
    <property type="term" value="P:negative regulation of monoatomic ion transport"/>
    <property type="evidence" value="ECO:0007669"/>
    <property type="project" value="TreeGrafter"/>
</dbReference>
<feature type="compositionally biased region" description="Low complexity" evidence="3">
    <location>
        <begin position="498"/>
        <end position="543"/>
    </location>
</feature>
<dbReference type="PANTHER" id="PTHR22999:SF40">
    <property type="entry name" value="PX DOMAIN-CONTAINING PROTEIN KINASE-LIKE PROTEIN"/>
    <property type="match status" value="1"/>
</dbReference>
<dbReference type="SUPFAM" id="SSF56112">
    <property type="entry name" value="Protein kinase-like (PK-like)"/>
    <property type="match status" value="1"/>
</dbReference>
<dbReference type="PANTHER" id="PTHR22999">
    <property type="entry name" value="PX SERINE/THREONINE KINASE PXK"/>
    <property type="match status" value="1"/>
</dbReference>
<dbReference type="GO" id="GO:0005770">
    <property type="term" value="C:late endosome"/>
    <property type="evidence" value="ECO:0007669"/>
    <property type="project" value="TreeGrafter"/>
</dbReference>
<dbReference type="GO" id="GO:0005524">
    <property type="term" value="F:ATP binding"/>
    <property type="evidence" value="ECO:0007669"/>
    <property type="project" value="InterPro"/>
</dbReference>
<dbReference type="InterPro" id="IPR001683">
    <property type="entry name" value="PX_dom"/>
</dbReference>
<dbReference type="InterPro" id="IPR003124">
    <property type="entry name" value="WH2_dom"/>
</dbReference>
<dbReference type="SMART" id="SM00220">
    <property type="entry name" value="S_TKc"/>
    <property type="match status" value="1"/>
</dbReference>
<dbReference type="Pfam" id="PF02205">
    <property type="entry name" value="WH2"/>
    <property type="match status" value="1"/>
</dbReference>
<dbReference type="GO" id="GO:0004672">
    <property type="term" value="F:protein kinase activity"/>
    <property type="evidence" value="ECO:0007669"/>
    <property type="project" value="InterPro"/>
</dbReference>
<dbReference type="PROSITE" id="PS50195">
    <property type="entry name" value="PX"/>
    <property type="match status" value="1"/>
</dbReference>
<feature type="region of interest" description="Disordered" evidence="3">
    <location>
        <begin position="454"/>
        <end position="617"/>
    </location>
</feature>
<feature type="domain" description="PX" evidence="5">
    <location>
        <begin position="9"/>
        <end position="121"/>
    </location>
</feature>
<dbReference type="Pfam" id="PF00069">
    <property type="entry name" value="Pkinase"/>
    <property type="match status" value="1"/>
</dbReference>
<evidence type="ECO:0000256" key="2">
    <source>
        <dbReference type="ARBA" id="ARBA00022490"/>
    </source>
</evidence>
<dbReference type="OrthoDB" id="41200at2759"/>
<name>A0A813M556_9BILA</name>
<evidence type="ECO:0000256" key="3">
    <source>
        <dbReference type="SAM" id="MobiDB-lite"/>
    </source>
</evidence>
<proteinExistence type="predicted"/>
<evidence type="ECO:0000259" key="5">
    <source>
        <dbReference type="PROSITE" id="PS50195"/>
    </source>
</evidence>
<dbReference type="Gene3D" id="1.10.510.10">
    <property type="entry name" value="Transferase(Phosphotransferase) domain 1"/>
    <property type="match status" value="1"/>
</dbReference>
<dbReference type="GO" id="GO:0045022">
    <property type="term" value="P:early endosome to late endosome transport"/>
    <property type="evidence" value="ECO:0007669"/>
    <property type="project" value="TreeGrafter"/>
</dbReference>
<sequence>MALNQKLEIDDTQPLSCTFLATETNKDHIVYLIKVQRSLDIKYSWQIKKRYNDFKELNAQLAISNYELPLPPAKIFGNTNRDFLISRQNGLQEFMDKILENLFLSLSLPVKKFLDQENYSENFKELALAHVSMFFRSEPNWQVIEPLNEIGWRFRKQSILLKSTEFPNSKFILTWVQHGSDKILKEPELKTIFQQMTQIQYEYLDQIIRINTGDTSTIIIQKFNEKFISLRDYINGITKINAPFLKKYAIHSKYQKIPINLIKQITKKILVALQFIYSKGLFYGHLHTGNVLIEQNGNTIKLTDLANGLLGLPSLYRSYVVDQRKITNLELIDVYGFGHILYELVYGSPLLTSSSKKDFDDCENREIKQILNILLVDDVLLKNGLPTINQLLDMPFFKDTNIDVLPTSSTAAAASTTSASNSNTKLFTNSKVKENLIKAREFIEKKLNEEQKFTYKQKKQSQAEAKVLSEEEIKKRRREKKKAEKEAANSLEFPSPPNSQSSSSLNRSKSKNNSVSSSNFSSNDTPPSTPLTPNTPVFSISASPAPPPPPPPPALSLSNPPPPPPPLISSGPPPPPPPISSAPSANPDRSQLLSSISSFSKGALKKTKTVDKSAPKF</sequence>
<dbReference type="GO" id="GO:0003779">
    <property type="term" value="F:actin binding"/>
    <property type="evidence" value="ECO:0007669"/>
    <property type="project" value="InterPro"/>
</dbReference>
<evidence type="ECO:0000259" key="4">
    <source>
        <dbReference type="PROSITE" id="PS50011"/>
    </source>
</evidence>
<organism evidence="6 7">
    <name type="scientific">Brachionus calyciflorus</name>
    <dbReference type="NCBI Taxonomy" id="104777"/>
    <lineage>
        <taxon>Eukaryota</taxon>
        <taxon>Metazoa</taxon>
        <taxon>Spiralia</taxon>
        <taxon>Gnathifera</taxon>
        <taxon>Rotifera</taxon>
        <taxon>Eurotatoria</taxon>
        <taxon>Monogononta</taxon>
        <taxon>Pseudotrocha</taxon>
        <taxon>Ploima</taxon>
        <taxon>Brachionidae</taxon>
        <taxon>Brachionus</taxon>
    </lineage>
</organism>
<dbReference type="GO" id="GO:0035091">
    <property type="term" value="F:phosphatidylinositol binding"/>
    <property type="evidence" value="ECO:0007669"/>
    <property type="project" value="InterPro"/>
</dbReference>
<keyword evidence="7" id="KW-1185">Reference proteome</keyword>
<accession>A0A813M556</accession>
<dbReference type="PROSITE" id="PS50011">
    <property type="entry name" value="PROTEIN_KINASE_DOM"/>
    <property type="match status" value="1"/>
</dbReference>
<keyword evidence="2" id="KW-0963">Cytoplasm</keyword>
<evidence type="ECO:0000313" key="7">
    <source>
        <dbReference type="Proteomes" id="UP000663879"/>
    </source>
</evidence>
<gene>
    <name evidence="6" type="ORF">OXX778_LOCUS736</name>
</gene>
<dbReference type="Gene3D" id="3.30.1520.10">
    <property type="entry name" value="Phox-like domain"/>
    <property type="match status" value="1"/>
</dbReference>
<dbReference type="GO" id="GO:0006622">
    <property type="term" value="P:protein targeting to lysosome"/>
    <property type="evidence" value="ECO:0007669"/>
    <property type="project" value="TreeGrafter"/>
</dbReference>
<dbReference type="CDD" id="cd22062">
    <property type="entry name" value="WH2_DdVASP-like"/>
    <property type="match status" value="1"/>
</dbReference>
<feature type="compositionally biased region" description="Pro residues" evidence="3">
    <location>
        <begin position="544"/>
        <end position="580"/>
    </location>
</feature>
<dbReference type="InterPro" id="IPR036871">
    <property type="entry name" value="PX_dom_sf"/>
</dbReference>
<dbReference type="SUPFAM" id="SSF64268">
    <property type="entry name" value="PX domain"/>
    <property type="match status" value="1"/>
</dbReference>
<dbReference type="InterPro" id="IPR000719">
    <property type="entry name" value="Prot_kinase_dom"/>
</dbReference>
<comment type="subcellular location">
    <subcellularLocation>
        <location evidence="1">Cytoplasm</location>
    </subcellularLocation>
</comment>
<evidence type="ECO:0000313" key="6">
    <source>
        <dbReference type="EMBL" id="CAF0709050.1"/>
    </source>
</evidence>
<dbReference type="GO" id="GO:0005886">
    <property type="term" value="C:plasma membrane"/>
    <property type="evidence" value="ECO:0007669"/>
    <property type="project" value="TreeGrafter"/>
</dbReference>
<feature type="compositionally biased region" description="Basic and acidic residues" evidence="3">
    <location>
        <begin position="608"/>
        <end position="617"/>
    </location>
</feature>
<dbReference type="Proteomes" id="UP000663879">
    <property type="component" value="Unassembled WGS sequence"/>
</dbReference>
<dbReference type="InterPro" id="IPR011009">
    <property type="entry name" value="Kinase-like_dom_sf"/>
</dbReference>
<comment type="caution">
    <text evidence="6">The sequence shown here is derived from an EMBL/GenBank/DDBJ whole genome shotgun (WGS) entry which is preliminary data.</text>
</comment>
<dbReference type="GO" id="GO:0005769">
    <property type="term" value="C:early endosome"/>
    <property type="evidence" value="ECO:0007669"/>
    <property type="project" value="TreeGrafter"/>
</dbReference>
<evidence type="ECO:0000256" key="1">
    <source>
        <dbReference type="ARBA" id="ARBA00004496"/>
    </source>
</evidence>
<dbReference type="Pfam" id="PF00787">
    <property type="entry name" value="PX"/>
    <property type="match status" value="1"/>
</dbReference>
<feature type="compositionally biased region" description="Low complexity" evidence="3">
    <location>
        <begin position="581"/>
        <end position="600"/>
    </location>
</feature>
<dbReference type="GO" id="GO:0008333">
    <property type="term" value="P:endosome to lysosome transport"/>
    <property type="evidence" value="ECO:0007669"/>
    <property type="project" value="TreeGrafter"/>
</dbReference>
<dbReference type="InterPro" id="IPR051837">
    <property type="entry name" value="SortingNexin/PXDomain-PKLike"/>
</dbReference>
<protein>
    <recommendedName>
        <fullName evidence="8">PX domain-containing protein kinase-like protein</fullName>
    </recommendedName>
</protein>
<dbReference type="EMBL" id="CAJNOC010000039">
    <property type="protein sequence ID" value="CAF0709050.1"/>
    <property type="molecule type" value="Genomic_DNA"/>
</dbReference>
<evidence type="ECO:0008006" key="8">
    <source>
        <dbReference type="Google" id="ProtNLM"/>
    </source>
</evidence>
<dbReference type="SMART" id="SM00312">
    <property type="entry name" value="PX"/>
    <property type="match status" value="1"/>
</dbReference>
<dbReference type="AlphaFoldDB" id="A0A813M556"/>